<dbReference type="AlphaFoldDB" id="A0A2Z6Q4E1"/>
<reference evidence="1 2" key="1">
    <citation type="submission" date="2017-11" db="EMBL/GenBank/DDBJ databases">
        <title>The genome of Rhizophagus clarus HR1 reveals common genetic basis of auxotrophy among arbuscular mycorrhizal fungi.</title>
        <authorList>
            <person name="Kobayashi Y."/>
        </authorList>
    </citation>
    <scope>NUCLEOTIDE SEQUENCE [LARGE SCALE GENOMIC DNA]</scope>
    <source>
        <strain evidence="1 2">HR1</strain>
    </source>
</reference>
<evidence type="ECO:0000313" key="1">
    <source>
        <dbReference type="EMBL" id="GBB84847.1"/>
    </source>
</evidence>
<organism evidence="1 2">
    <name type="scientific">Rhizophagus clarus</name>
    <dbReference type="NCBI Taxonomy" id="94130"/>
    <lineage>
        <taxon>Eukaryota</taxon>
        <taxon>Fungi</taxon>
        <taxon>Fungi incertae sedis</taxon>
        <taxon>Mucoromycota</taxon>
        <taxon>Glomeromycotina</taxon>
        <taxon>Glomeromycetes</taxon>
        <taxon>Glomerales</taxon>
        <taxon>Glomeraceae</taxon>
        <taxon>Rhizophagus</taxon>
    </lineage>
</organism>
<keyword evidence="2" id="KW-1185">Reference proteome</keyword>
<proteinExistence type="predicted"/>
<evidence type="ECO:0000313" key="2">
    <source>
        <dbReference type="Proteomes" id="UP000247702"/>
    </source>
</evidence>
<dbReference type="EMBL" id="BEXD01000161">
    <property type="protein sequence ID" value="GBB84847.1"/>
    <property type="molecule type" value="Genomic_DNA"/>
</dbReference>
<accession>A0A2Z6Q4E1</accession>
<gene>
    <name evidence="1" type="ORF">RclHR1_11420002</name>
</gene>
<comment type="caution">
    <text evidence="1">The sequence shown here is derived from an EMBL/GenBank/DDBJ whole genome shotgun (WGS) entry which is preliminary data.</text>
</comment>
<dbReference type="Proteomes" id="UP000247702">
    <property type="component" value="Unassembled WGS sequence"/>
</dbReference>
<sequence length="88" mass="10128">MGDDWMPFILIEEVCGRCPACRTTRNLVTYHLSGKRLCIILLSLENAFYKTLMQDVPSSKNLSYHSITGDFETALSYHEPNKLFRVNL</sequence>
<name>A0A2Z6Q4E1_9GLOM</name>
<protein>
    <submittedName>
        <fullName evidence="1">Uncharacterized protein</fullName>
    </submittedName>
</protein>